<accession>A0A927GRG6</accession>
<feature type="region of interest" description="Disordered" evidence="1">
    <location>
        <begin position="1"/>
        <end position="21"/>
    </location>
</feature>
<dbReference type="EMBL" id="JACXIZ010000011">
    <property type="protein sequence ID" value="MBD2844682.1"/>
    <property type="molecule type" value="Genomic_DNA"/>
</dbReference>
<evidence type="ECO:0000313" key="2">
    <source>
        <dbReference type="EMBL" id="MBD2844682.1"/>
    </source>
</evidence>
<protein>
    <submittedName>
        <fullName evidence="2">Uncharacterized protein</fullName>
    </submittedName>
</protein>
<evidence type="ECO:0000256" key="1">
    <source>
        <dbReference type="SAM" id="MobiDB-lite"/>
    </source>
</evidence>
<dbReference type="Proteomes" id="UP000621560">
    <property type="component" value="Unassembled WGS sequence"/>
</dbReference>
<sequence length="101" mass="11014">AGAAAQPRPAPERRAAAAGVRPEASKRQRLYVKIAAAREQGELLERLQELLARHAGQLETVLFYARTQRTLALSDKYNVKPSPRLIGEIEALLGEGSAVVR</sequence>
<evidence type="ECO:0000313" key="3">
    <source>
        <dbReference type="Proteomes" id="UP000621560"/>
    </source>
</evidence>
<comment type="caution">
    <text evidence="2">The sequence shown here is derived from an EMBL/GenBank/DDBJ whole genome shotgun (WGS) entry which is preliminary data.</text>
</comment>
<proteinExistence type="predicted"/>
<organism evidence="2 3">
    <name type="scientific">Paenibacillus sabuli</name>
    <dbReference type="NCBI Taxonomy" id="2772509"/>
    <lineage>
        <taxon>Bacteria</taxon>
        <taxon>Bacillati</taxon>
        <taxon>Bacillota</taxon>
        <taxon>Bacilli</taxon>
        <taxon>Bacillales</taxon>
        <taxon>Paenibacillaceae</taxon>
        <taxon>Paenibacillus</taxon>
    </lineage>
</organism>
<gene>
    <name evidence="2" type="ORF">IDH44_05730</name>
</gene>
<feature type="non-terminal residue" evidence="2">
    <location>
        <position position="1"/>
    </location>
</feature>
<keyword evidence="3" id="KW-1185">Reference proteome</keyword>
<reference evidence="2" key="1">
    <citation type="submission" date="2020-09" db="EMBL/GenBank/DDBJ databases">
        <title>A novel bacterium of genus Paenibacillus, isolated from South China Sea.</title>
        <authorList>
            <person name="Huang H."/>
            <person name="Mo K."/>
            <person name="Hu Y."/>
        </authorList>
    </citation>
    <scope>NUCLEOTIDE SEQUENCE</scope>
    <source>
        <strain evidence="2">IB182496</strain>
    </source>
</reference>
<name>A0A927GRG6_9BACL</name>
<dbReference type="AlphaFoldDB" id="A0A927GRG6"/>
<dbReference type="RefSeq" id="WP_190915547.1">
    <property type="nucleotide sequence ID" value="NZ_JACXIZ010000011.1"/>
</dbReference>